<dbReference type="Pfam" id="PF13649">
    <property type="entry name" value="Methyltransf_25"/>
    <property type="match status" value="1"/>
</dbReference>
<accession>A0A1G4W5C9</accession>
<sequence length="201" mass="22462">MPISWLDTVVRHTRMVGDFPYPHWASMFLNNPIRRFIGRPGTVIDGLMLGGDERVLEIGPGPGYYSTEIATRVPHGHLHLFDLQPQMLDKARRAVDAAGCRNVEFHSGDAGAGLPFPEDTFDVAFLAAVLGEVPDKEICIRGLARVLRPGGLLVFVEAFPDPDRQSAQTLRELVEPHGFVLQGWEGTTWRDVVRFRLWPPL</sequence>
<dbReference type="Proteomes" id="UP000515498">
    <property type="component" value="Chromosome"/>
</dbReference>
<proteinExistence type="predicted"/>
<evidence type="ECO:0000259" key="1">
    <source>
        <dbReference type="Pfam" id="PF13649"/>
    </source>
</evidence>
<keyword evidence="3" id="KW-0808">Transferase</keyword>
<dbReference type="SUPFAM" id="SSF53335">
    <property type="entry name" value="S-adenosyl-L-methionine-dependent methyltransferases"/>
    <property type="match status" value="1"/>
</dbReference>
<evidence type="ECO:0000313" key="2">
    <source>
        <dbReference type="EMBL" id="QNJ95466.1"/>
    </source>
</evidence>
<dbReference type="GO" id="GO:0008168">
    <property type="term" value="F:methyltransferase activity"/>
    <property type="evidence" value="ECO:0007669"/>
    <property type="project" value="UniProtKB-KW"/>
</dbReference>
<dbReference type="RefSeq" id="WP_090357003.1">
    <property type="nucleotide sequence ID" value="NZ_CP059894.1"/>
</dbReference>
<dbReference type="GO" id="GO:0032259">
    <property type="term" value="P:methylation"/>
    <property type="evidence" value="ECO:0007669"/>
    <property type="project" value="UniProtKB-KW"/>
</dbReference>
<protein>
    <submittedName>
        <fullName evidence="2">Class I SAM-dependent methyltransferase</fullName>
    </submittedName>
    <submittedName>
        <fullName evidence="3">Methyltransferase domain-containing protein</fullName>
    </submittedName>
</protein>
<dbReference type="InterPro" id="IPR041698">
    <property type="entry name" value="Methyltransf_25"/>
</dbReference>
<dbReference type="InterPro" id="IPR029063">
    <property type="entry name" value="SAM-dependent_MTases_sf"/>
</dbReference>
<dbReference type="EMBL" id="FMUB01000004">
    <property type="protein sequence ID" value="SCX17013.1"/>
    <property type="molecule type" value="Genomic_DNA"/>
</dbReference>
<dbReference type="STRING" id="1502745.SAMN02799620_02406"/>
<dbReference type="PANTHER" id="PTHR43591">
    <property type="entry name" value="METHYLTRANSFERASE"/>
    <property type="match status" value="1"/>
</dbReference>
<name>A0A1G4W5C9_9MYCO</name>
<keyword evidence="3" id="KW-0489">Methyltransferase</keyword>
<evidence type="ECO:0000313" key="3">
    <source>
        <dbReference type="EMBL" id="SCX17013.1"/>
    </source>
</evidence>
<dbReference type="KEGG" id="mflu:HZU40_15330"/>
<organism evidence="3 4">
    <name type="scientific">Mycolicibacterium fluoranthenivorans</name>
    <dbReference type="NCBI Taxonomy" id="258505"/>
    <lineage>
        <taxon>Bacteria</taxon>
        <taxon>Bacillati</taxon>
        <taxon>Actinomycetota</taxon>
        <taxon>Actinomycetes</taxon>
        <taxon>Mycobacteriales</taxon>
        <taxon>Mycobacteriaceae</taxon>
        <taxon>Mycolicibacterium</taxon>
    </lineage>
</organism>
<evidence type="ECO:0000313" key="5">
    <source>
        <dbReference type="Proteomes" id="UP000515498"/>
    </source>
</evidence>
<reference evidence="2 5" key="3">
    <citation type="submission" date="2020-07" db="EMBL/GenBank/DDBJ databases">
        <title>Draft genome sequence of four isobutane-metabolizing strains capable of cometabolically degrading diverse ether contaminants.</title>
        <authorList>
            <person name="Chen W."/>
            <person name="Faulkner N."/>
            <person name="Smith C."/>
            <person name="Hyman M."/>
        </authorList>
    </citation>
    <scope>NUCLEOTIDE SEQUENCE [LARGE SCALE GENOMIC DNA]</scope>
    <source>
        <strain evidence="2 5">2A</strain>
    </source>
</reference>
<dbReference type="Gene3D" id="3.40.50.150">
    <property type="entry name" value="Vaccinia Virus protein VP39"/>
    <property type="match status" value="1"/>
</dbReference>
<reference evidence="4" key="1">
    <citation type="submission" date="2016-10" db="EMBL/GenBank/DDBJ databases">
        <authorList>
            <person name="Varghese N."/>
            <person name="Submissions S."/>
        </authorList>
    </citation>
    <scope>NUCLEOTIDE SEQUENCE [LARGE SCALE GENOMIC DNA]</scope>
    <source>
        <strain evidence="4">UNC267MFSha1.1M11</strain>
    </source>
</reference>
<dbReference type="AlphaFoldDB" id="A0A1G4W5C9"/>
<dbReference type="EMBL" id="CP059894">
    <property type="protein sequence ID" value="QNJ95466.1"/>
    <property type="molecule type" value="Genomic_DNA"/>
</dbReference>
<reference evidence="3" key="2">
    <citation type="submission" date="2016-10" db="EMBL/GenBank/DDBJ databases">
        <authorList>
            <person name="de Groot N.N."/>
        </authorList>
    </citation>
    <scope>NUCLEOTIDE SEQUENCE [LARGE SCALE GENOMIC DNA]</scope>
    <source>
        <strain evidence="3">UNC267MFSha1.1M11</strain>
    </source>
</reference>
<dbReference type="Proteomes" id="UP000199707">
    <property type="component" value="Unassembled WGS sequence"/>
</dbReference>
<evidence type="ECO:0000313" key="4">
    <source>
        <dbReference type="Proteomes" id="UP000199707"/>
    </source>
</evidence>
<gene>
    <name evidence="2" type="ORF">HZU40_15330</name>
    <name evidence="3" type="ORF">SAMN02799620_02406</name>
</gene>
<dbReference type="CDD" id="cd02440">
    <property type="entry name" value="AdoMet_MTases"/>
    <property type="match status" value="1"/>
</dbReference>
<feature type="domain" description="Methyltransferase" evidence="1">
    <location>
        <begin position="55"/>
        <end position="151"/>
    </location>
</feature>